<feature type="compositionally biased region" description="Gly residues" evidence="7">
    <location>
        <begin position="29"/>
        <end position="38"/>
    </location>
</feature>
<name>Q69FW8_9AGAR</name>
<dbReference type="Pfam" id="PF07732">
    <property type="entry name" value="Cu-oxidase_3"/>
    <property type="match status" value="1"/>
</dbReference>
<evidence type="ECO:0000256" key="7">
    <source>
        <dbReference type="SAM" id="MobiDB-lite"/>
    </source>
</evidence>
<sequence>MLFFSSRVKYLLGHLAVITAVVGGDVGNPGDHSGGYPGGHSEDHHGGPSGGHSGSHSDHSGSHRSFHTLKLTNGRVSPDGFQRNAVLVNGGLFQTAITGNKGDEFAIKIDNKLTNSLSHKSTSIHWHGLFQHGTPWADGPAFVSQCPIAPGHQYTYRFSSADQAGTFWYHSHLDAQYCDGLRGPFIIYDPGDPHRSLYDIDNKDTIITLADWYHRDSNLLSGIVIPNSTLINGLGRTAQSPNTPLAVVNVKQGLRYRMRLVAISCDPNWIFSIEGHKLTVIEADGVSVQPVTVTSLQIFVAQRYSFVLHANQPVGNYWIRANPNIGPTGFDSNINSAILRYKGAPIAEPRGLGLQNSDNRLREPDLHPLFNPGAPGLAHVDGADINMVINIGFIQSAGRFTIDGTSYVPPDVPTLLQILSGTPASSLLPSGSYIALPPNKVVQLSFPVFDGQGSALGGPHPIHLHGHTFDVIRSAGSSEYNFVNPPRRDVVAIGTPGDNVTIRFATDNAGPWYLHCHIEWHLRAGLGVVIAEDAPGLANGPEPPEEWKQLCPIYNALDPDDK</sequence>
<comment type="similarity">
    <text evidence="1">Belongs to the multicopper oxidase family.</text>
</comment>
<dbReference type="SUPFAM" id="SSF49503">
    <property type="entry name" value="Cupredoxins"/>
    <property type="match status" value="3"/>
</dbReference>
<protein>
    <submittedName>
        <fullName evidence="12">Laccase 4</fullName>
    </submittedName>
</protein>
<feature type="domain" description="Plastocyanin-like" evidence="11">
    <location>
        <begin position="72"/>
        <end position="190"/>
    </location>
</feature>
<dbReference type="EMBL" id="AY338486">
    <property type="protein sequence ID" value="AAR03584.1"/>
    <property type="molecule type" value="mRNA"/>
</dbReference>
<evidence type="ECO:0000256" key="2">
    <source>
        <dbReference type="ARBA" id="ARBA00022723"/>
    </source>
</evidence>
<evidence type="ECO:0000256" key="6">
    <source>
        <dbReference type="ARBA" id="ARBA00023180"/>
    </source>
</evidence>
<evidence type="ECO:0000256" key="3">
    <source>
        <dbReference type="ARBA" id="ARBA00023002"/>
    </source>
</evidence>
<dbReference type="Pfam" id="PF07731">
    <property type="entry name" value="Cu-oxidase_2"/>
    <property type="match status" value="1"/>
</dbReference>
<dbReference type="InterPro" id="IPR001117">
    <property type="entry name" value="Cu-oxidase_2nd"/>
</dbReference>
<accession>Q69FW8</accession>
<evidence type="ECO:0000256" key="1">
    <source>
        <dbReference type="ARBA" id="ARBA00010609"/>
    </source>
</evidence>
<reference evidence="12" key="1">
    <citation type="submission" date="2003-07" db="EMBL/GenBank/DDBJ databases">
        <title>Cloning and characterization of six laccase genes in Volvariella volvacea.</title>
        <authorList>
            <person name="Chen S."/>
            <person name="Ge W."/>
            <person name="Buswell J.A."/>
        </authorList>
    </citation>
    <scope>NUCLEOTIDE SEQUENCE</scope>
</reference>
<evidence type="ECO:0000259" key="9">
    <source>
        <dbReference type="Pfam" id="PF00394"/>
    </source>
</evidence>
<dbReference type="InterPro" id="IPR033138">
    <property type="entry name" value="Cu_oxidase_CS"/>
</dbReference>
<feature type="domain" description="Plastocyanin-like" evidence="10">
    <location>
        <begin position="407"/>
        <end position="533"/>
    </location>
</feature>
<dbReference type="GO" id="GO:0016491">
    <property type="term" value="F:oxidoreductase activity"/>
    <property type="evidence" value="ECO:0007669"/>
    <property type="project" value="UniProtKB-KW"/>
</dbReference>
<dbReference type="InterPro" id="IPR011707">
    <property type="entry name" value="Cu-oxidase-like_N"/>
</dbReference>
<keyword evidence="4" id="KW-0186">Copper</keyword>
<evidence type="ECO:0000259" key="11">
    <source>
        <dbReference type="Pfam" id="PF07732"/>
    </source>
</evidence>
<keyword evidence="5" id="KW-1015">Disulfide bond</keyword>
<keyword evidence="2" id="KW-0479">Metal-binding</keyword>
<dbReference type="InterPro" id="IPR045087">
    <property type="entry name" value="Cu-oxidase_fam"/>
</dbReference>
<dbReference type="PANTHER" id="PTHR11709">
    <property type="entry name" value="MULTI-COPPER OXIDASE"/>
    <property type="match status" value="1"/>
</dbReference>
<evidence type="ECO:0000313" key="12">
    <source>
        <dbReference type="EMBL" id="AAR03584.1"/>
    </source>
</evidence>
<keyword evidence="6" id="KW-0325">Glycoprotein</keyword>
<dbReference type="GO" id="GO:0005507">
    <property type="term" value="F:copper ion binding"/>
    <property type="evidence" value="ECO:0007669"/>
    <property type="project" value="InterPro"/>
</dbReference>
<keyword evidence="3" id="KW-0560">Oxidoreductase</keyword>
<dbReference type="CDD" id="cd13903">
    <property type="entry name" value="CuRO_3_Tv-LCC_like"/>
    <property type="match status" value="1"/>
</dbReference>
<organism evidence="12">
    <name type="scientific">Volvariella volvacea</name>
    <dbReference type="NCBI Taxonomy" id="36659"/>
    <lineage>
        <taxon>Eukaryota</taxon>
        <taxon>Fungi</taxon>
        <taxon>Dikarya</taxon>
        <taxon>Basidiomycota</taxon>
        <taxon>Agaricomycotina</taxon>
        <taxon>Agaricomycetes</taxon>
        <taxon>Agaricomycetidae</taxon>
        <taxon>Agaricales</taxon>
        <taxon>Pluteineae</taxon>
        <taxon>Pluteaceae</taxon>
        <taxon>Volvariella</taxon>
    </lineage>
</organism>
<feature type="chain" id="PRO_5004270224" evidence="8">
    <location>
        <begin position="24"/>
        <end position="562"/>
    </location>
</feature>
<dbReference type="Pfam" id="PF00394">
    <property type="entry name" value="Cu-oxidase"/>
    <property type="match status" value="1"/>
</dbReference>
<dbReference type="InterPro" id="IPR011706">
    <property type="entry name" value="Cu-oxidase_C"/>
</dbReference>
<keyword evidence="8" id="KW-0732">Signal</keyword>
<dbReference type="AlphaFoldDB" id="Q69FW8"/>
<dbReference type="PANTHER" id="PTHR11709:SF511">
    <property type="entry name" value="LACCASE"/>
    <property type="match status" value="1"/>
</dbReference>
<evidence type="ECO:0000256" key="5">
    <source>
        <dbReference type="ARBA" id="ARBA00023157"/>
    </source>
</evidence>
<dbReference type="PROSITE" id="PS00079">
    <property type="entry name" value="MULTICOPPER_OXIDASE1"/>
    <property type="match status" value="2"/>
</dbReference>
<dbReference type="FunFam" id="2.60.40.420:FF:000045">
    <property type="entry name" value="Laccase 2"/>
    <property type="match status" value="1"/>
</dbReference>
<evidence type="ECO:0000256" key="8">
    <source>
        <dbReference type="SAM" id="SignalP"/>
    </source>
</evidence>
<proteinExistence type="evidence at transcript level"/>
<feature type="domain" description="Plastocyanin-like" evidence="9">
    <location>
        <begin position="204"/>
        <end position="344"/>
    </location>
</feature>
<evidence type="ECO:0000256" key="4">
    <source>
        <dbReference type="ARBA" id="ARBA00023008"/>
    </source>
</evidence>
<dbReference type="InterPro" id="IPR008972">
    <property type="entry name" value="Cupredoxin"/>
</dbReference>
<dbReference type="InterPro" id="IPR002355">
    <property type="entry name" value="Cu_oxidase_Cu_BS"/>
</dbReference>
<evidence type="ECO:0000259" key="10">
    <source>
        <dbReference type="Pfam" id="PF07731"/>
    </source>
</evidence>
<gene>
    <name evidence="12" type="primary">lac4</name>
</gene>
<feature type="signal peptide" evidence="8">
    <location>
        <begin position="1"/>
        <end position="23"/>
    </location>
</feature>
<dbReference type="Gene3D" id="2.60.40.420">
    <property type="entry name" value="Cupredoxins - blue copper proteins"/>
    <property type="match status" value="3"/>
</dbReference>
<feature type="region of interest" description="Disordered" evidence="7">
    <location>
        <begin position="29"/>
        <end position="65"/>
    </location>
</feature>
<dbReference type="PROSITE" id="PS00080">
    <property type="entry name" value="MULTICOPPER_OXIDASE2"/>
    <property type="match status" value="1"/>
</dbReference>